<dbReference type="RefSeq" id="WP_091134103.1">
    <property type="nucleotide sequence ID" value="NZ_FMVJ01000005.1"/>
</dbReference>
<keyword evidence="11 14" id="KW-0411">Iron-sulfur</keyword>
<feature type="binding site" evidence="16">
    <location>
        <position position="63"/>
    </location>
    <ligand>
        <name>[4Fe-4S] cluster</name>
        <dbReference type="ChEBI" id="CHEBI:49883"/>
        <note>4Fe-4S-S-AdoMet</note>
    </ligand>
</feature>
<keyword evidence="7 14" id="KW-0949">S-adenosyl-L-methionine</keyword>
<evidence type="ECO:0000256" key="7">
    <source>
        <dbReference type="ARBA" id="ARBA00022691"/>
    </source>
</evidence>
<evidence type="ECO:0000259" key="17">
    <source>
        <dbReference type="PROSITE" id="PS51918"/>
    </source>
</evidence>
<dbReference type="SFLD" id="SFLDG01065">
    <property type="entry name" value="anaerobic_coproporphyrinogen-I"/>
    <property type="match status" value="1"/>
</dbReference>
<evidence type="ECO:0000256" key="8">
    <source>
        <dbReference type="ARBA" id="ARBA00022723"/>
    </source>
</evidence>
<dbReference type="Pfam" id="PF04055">
    <property type="entry name" value="Radical_SAM"/>
    <property type="match status" value="1"/>
</dbReference>
<dbReference type="InterPro" id="IPR034505">
    <property type="entry name" value="Coproporphyrinogen-III_oxidase"/>
</dbReference>
<feature type="binding site" evidence="16">
    <location>
        <position position="56"/>
    </location>
    <ligand>
        <name>[4Fe-4S] cluster</name>
        <dbReference type="ChEBI" id="CHEBI:49883"/>
        <note>4Fe-4S-S-AdoMet</note>
    </ligand>
</feature>
<dbReference type="EC" id="1.3.98.3" evidence="14"/>
<dbReference type="SFLD" id="SFLDS00029">
    <property type="entry name" value="Radical_SAM"/>
    <property type="match status" value="1"/>
</dbReference>
<sequence>MTPELIARYDQRVPRYTSYPTAPHFKPDVDCETYAQWLSELPLQTALSLYLHVPFCAELCLYCGCHTTVARSYRPVASYVELLEREIELVAQHLPGRMGVTHIHWGGGTPTILSGSDLRRIMSLLECSFGIRSTAEIAVEIDPRTLTPEHVEALASSGLNRASLGVQDFDPKVQKTINRIQSFEQTEKVATWLREAGVTGMNLDLMYGLPYQTTESILRTVDQALQLDPDRIALFGYAHVPWMKRHQALLPEEAMPDAIQRVEQNSAAASALMNAGYVQIGIDHFAKPTDPMVIRQREGRLHRNFQGYTTDEATALIGFGTSAIGSLPQGYIQNAPSTVAYREAITNGRLPTVRGVALTDDDRLRRSIIERLMCDFAVDLERIAPDNSRPDFSAEIVALDLLARDGLVKRDGLIIEIPEESRLLVRNVCAAFDRYLESGAVRHSRAV</sequence>
<dbReference type="STRING" id="549386.SAMN02927923_02135"/>
<evidence type="ECO:0000256" key="10">
    <source>
        <dbReference type="ARBA" id="ARBA00023004"/>
    </source>
</evidence>
<keyword evidence="9 14" id="KW-0560">Oxidoreductase</keyword>
<feature type="binding site" evidence="15">
    <location>
        <position position="179"/>
    </location>
    <ligand>
        <name>S-adenosyl-L-methionine</name>
        <dbReference type="ChEBI" id="CHEBI:59789"/>
        <label>2</label>
    </ligand>
</feature>
<keyword evidence="10 14" id="KW-0408">Iron</keyword>
<evidence type="ECO:0000256" key="12">
    <source>
        <dbReference type="ARBA" id="ARBA00023244"/>
    </source>
</evidence>
<dbReference type="Gene3D" id="3.20.20.70">
    <property type="entry name" value="Aldolase class I"/>
    <property type="match status" value="1"/>
</dbReference>
<dbReference type="GO" id="GO:0004109">
    <property type="term" value="F:coproporphyrinogen oxidase activity"/>
    <property type="evidence" value="ECO:0007669"/>
    <property type="project" value="InterPro"/>
</dbReference>
<dbReference type="GO" id="GO:0006782">
    <property type="term" value="P:protoporphyrinogen IX biosynthetic process"/>
    <property type="evidence" value="ECO:0007669"/>
    <property type="project" value="UniProtKB-UniPathway"/>
</dbReference>
<dbReference type="SMART" id="SM00729">
    <property type="entry name" value="Elp3"/>
    <property type="match status" value="1"/>
</dbReference>
<evidence type="ECO:0000256" key="11">
    <source>
        <dbReference type="ARBA" id="ARBA00023014"/>
    </source>
</evidence>
<dbReference type="OrthoDB" id="9808022at2"/>
<dbReference type="InterPro" id="IPR007197">
    <property type="entry name" value="rSAM"/>
</dbReference>
<organism evidence="18 19">
    <name type="scientific">Microvirga guangxiensis</name>
    <dbReference type="NCBI Taxonomy" id="549386"/>
    <lineage>
        <taxon>Bacteria</taxon>
        <taxon>Pseudomonadati</taxon>
        <taxon>Pseudomonadota</taxon>
        <taxon>Alphaproteobacteria</taxon>
        <taxon>Hyphomicrobiales</taxon>
        <taxon>Methylobacteriaceae</taxon>
        <taxon>Microvirga</taxon>
    </lineage>
</organism>
<dbReference type="GO" id="GO:0051989">
    <property type="term" value="F:coproporphyrinogen dehydrogenase activity"/>
    <property type="evidence" value="ECO:0007669"/>
    <property type="project" value="UniProtKB-EC"/>
</dbReference>
<evidence type="ECO:0000256" key="6">
    <source>
        <dbReference type="ARBA" id="ARBA00022490"/>
    </source>
</evidence>
<keyword evidence="6 14" id="KW-0963">Cytoplasm</keyword>
<comment type="cofactor">
    <cofactor evidence="14 16">
        <name>[4Fe-4S] cluster</name>
        <dbReference type="ChEBI" id="CHEBI:49883"/>
    </cofactor>
    <text evidence="14 16">Binds 1 [4Fe-4S] cluster. The cluster is coordinated with 3 cysteines and an exchangeable S-adenosyl-L-methionine.</text>
</comment>
<dbReference type="SUPFAM" id="SSF102114">
    <property type="entry name" value="Radical SAM enzymes"/>
    <property type="match status" value="1"/>
</dbReference>
<dbReference type="EMBL" id="FMVJ01000005">
    <property type="protein sequence ID" value="SCY72218.1"/>
    <property type="molecule type" value="Genomic_DNA"/>
</dbReference>
<dbReference type="NCBIfam" id="TIGR00538">
    <property type="entry name" value="hemN"/>
    <property type="match status" value="1"/>
</dbReference>
<feature type="binding site" evidence="15">
    <location>
        <position position="324"/>
    </location>
    <ligand>
        <name>S-adenosyl-L-methionine</name>
        <dbReference type="ChEBI" id="CHEBI:59789"/>
        <label>1</label>
    </ligand>
</feature>
<dbReference type="InterPro" id="IPR006638">
    <property type="entry name" value="Elp3/MiaA/NifB-like_rSAM"/>
</dbReference>
<dbReference type="PIRSF" id="PIRSF000167">
    <property type="entry name" value="HemN"/>
    <property type="match status" value="1"/>
</dbReference>
<evidence type="ECO:0000313" key="18">
    <source>
        <dbReference type="EMBL" id="SCY72218.1"/>
    </source>
</evidence>
<evidence type="ECO:0000256" key="4">
    <source>
        <dbReference type="ARBA" id="ARBA00011245"/>
    </source>
</evidence>
<evidence type="ECO:0000256" key="15">
    <source>
        <dbReference type="PIRSR" id="PIRSR000167-1"/>
    </source>
</evidence>
<evidence type="ECO:0000256" key="16">
    <source>
        <dbReference type="PIRSR" id="PIRSR000167-2"/>
    </source>
</evidence>
<gene>
    <name evidence="18" type="ORF">SAMN02927923_02135</name>
</gene>
<proteinExistence type="inferred from homology"/>
<dbReference type="PANTHER" id="PTHR13932:SF6">
    <property type="entry name" value="OXYGEN-INDEPENDENT COPROPORPHYRINOGEN III OXIDASE"/>
    <property type="match status" value="1"/>
</dbReference>
<reference evidence="18 19" key="1">
    <citation type="submission" date="2016-10" db="EMBL/GenBank/DDBJ databases">
        <authorList>
            <person name="de Groot N.N."/>
        </authorList>
    </citation>
    <scope>NUCLEOTIDE SEQUENCE [LARGE SCALE GENOMIC DNA]</scope>
    <source>
        <strain evidence="18 19">CGMCC 1.7666</strain>
    </source>
</reference>
<dbReference type="InterPro" id="IPR013785">
    <property type="entry name" value="Aldolase_TIM"/>
</dbReference>
<evidence type="ECO:0000256" key="2">
    <source>
        <dbReference type="ARBA" id="ARBA00004785"/>
    </source>
</evidence>
<dbReference type="Proteomes" id="UP000199569">
    <property type="component" value="Unassembled WGS sequence"/>
</dbReference>
<feature type="binding site" evidence="15">
    <location>
        <position position="167"/>
    </location>
    <ligand>
        <name>S-adenosyl-L-methionine</name>
        <dbReference type="ChEBI" id="CHEBI:59789"/>
        <label>2</label>
    </ligand>
</feature>
<keyword evidence="8 14" id="KW-0479">Metal-binding</keyword>
<dbReference type="AlphaFoldDB" id="A0A1G5IA82"/>
<feature type="binding site" evidence="15">
    <location>
        <position position="238"/>
    </location>
    <ligand>
        <name>S-adenosyl-L-methionine</name>
        <dbReference type="ChEBI" id="CHEBI:59789"/>
        <label>2</label>
    </ligand>
</feature>
<feature type="domain" description="Radical SAM core" evidence="17">
    <location>
        <begin position="41"/>
        <end position="283"/>
    </location>
</feature>
<dbReference type="PANTHER" id="PTHR13932">
    <property type="entry name" value="COPROPORPHYRINIGEN III OXIDASE"/>
    <property type="match status" value="1"/>
</dbReference>
<feature type="binding site" evidence="15">
    <location>
        <begin position="108"/>
        <end position="109"/>
    </location>
    <ligand>
        <name>S-adenosyl-L-methionine</name>
        <dbReference type="ChEBI" id="CHEBI:59789"/>
        <label>2</label>
    </ligand>
</feature>
<protein>
    <recommendedName>
        <fullName evidence="14">Coproporphyrinogen-III oxidase</fullName>
        <ecNumber evidence="14">1.3.98.3</ecNumber>
    </recommendedName>
</protein>
<feature type="binding site" evidence="15">
    <location>
        <position position="140"/>
    </location>
    <ligand>
        <name>S-adenosyl-L-methionine</name>
        <dbReference type="ChEBI" id="CHEBI:59789"/>
        <label>1</label>
    </ligand>
</feature>
<evidence type="ECO:0000256" key="14">
    <source>
        <dbReference type="PIRNR" id="PIRNR000167"/>
    </source>
</evidence>
<dbReference type="Gene3D" id="1.10.10.920">
    <property type="match status" value="1"/>
</dbReference>
<evidence type="ECO:0000256" key="5">
    <source>
        <dbReference type="ARBA" id="ARBA00022485"/>
    </source>
</evidence>
<feature type="binding site" evidence="15">
    <location>
        <begin position="62"/>
        <end position="64"/>
    </location>
    <ligand>
        <name>S-adenosyl-L-methionine</name>
        <dbReference type="ChEBI" id="CHEBI:59789"/>
        <label>2</label>
    </ligand>
</feature>
<dbReference type="InterPro" id="IPR058240">
    <property type="entry name" value="rSAM_sf"/>
</dbReference>
<dbReference type="GO" id="GO:0005737">
    <property type="term" value="C:cytoplasm"/>
    <property type="evidence" value="ECO:0007669"/>
    <property type="project" value="UniProtKB-SubCell"/>
</dbReference>
<comment type="subunit">
    <text evidence="4">Monomer.</text>
</comment>
<keyword evidence="12 14" id="KW-0627">Porphyrin biosynthesis</keyword>
<feature type="binding site" evidence="16">
    <location>
        <position position="60"/>
    </location>
    <ligand>
        <name>[4Fe-4S] cluster</name>
        <dbReference type="ChEBI" id="CHEBI:49883"/>
        <note>4Fe-4S-S-AdoMet</note>
    </ligand>
</feature>
<dbReference type="CDD" id="cd01335">
    <property type="entry name" value="Radical_SAM"/>
    <property type="match status" value="1"/>
</dbReference>
<comment type="pathway">
    <text evidence="2 14">Porphyrin-containing compound metabolism; protoporphyrin-IX biosynthesis; protoporphyrinogen-IX from coproporphyrinogen-III (AdoMet route): step 1/1.</text>
</comment>
<dbReference type="GO" id="GO:0051539">
    <property type="term" value="F:4 iron, 4 sulfur cluster binding"/>
    <property type="evidence" value="ECO:0007669"/>
    <property type="project" value="UniProtKB-KW"/>
</dbReference>
<evidence type="ECO:0000256" key="1">
    <source>
        <dbReference type="ARBA" id="ARBA00004496"/>
    </source>
</evidence>
<evidence type="ECO:0000256" key="3">
    <source>
        <dbReference type="ARBA" id="ARBA00005493"/>
    </source>
</evidence>
<accession>A0A1G5IA82</accession>
<name>A0A1G5IA82_9HYPH</name>
<dbReference type="InterPro" id="IPR004558">
    <property type="entry name" value="Coprogen_oxidase_HemN"/>
</dbReference>
<evidence type="ECO:0000313" key="19">
    <source>
        <dbReference type="Proteomes" id="UP000199569"/>
    </source>
</evidence>
<dbReference type="PROSITE" id="PS51918">
    <property type="entry name" value="RADICAL_SAM"/>
    <property type="match status" value="1"/>
</dbReference>
<keyword evidence="5 14" id="KW-0004">4Fe-4S</keyword>
<comment type="catalytic activity">
    <reaction evidence="13 14">
        <text>coproporphyrinogen III + 2 S-adenosyl-L-methionine = protoporphyrinogen IX + 2 5'-deoxyadenosine + 2 L-methionine + 2 CO2</text>
        <dbReference type="Rhea" id="RHEA:15425"/>
        <dbReference type="ChEBI" id="CHEBI:16526"/>
        <dbReference type="ChEBI" id="CHEBI:17319"/>
        <dbReference type="ChEBI" id="CHEBI:57307"/>
        <dbReference type="ChEBI" id="CHEBI:57309"/>
        <dbReference type="ChEBI" id="CHEBI:57844"/>
        <dbReference type="ChEBI" id="CHEBI:59789"/>
        <dbReference type="EC" id="1.3.98.3"/>
    </reaction>
</comment>
<keyword evidence="19" id="KW-1185">Reference proteome</keyword>
<feature type="binding site" evidence="15">
    <location>
        <position position="50"/>
    </location>
    <ligand>
        <name>S-adenosyl-L-methionine</name>
        <dbReference type="ChEBI" id="CHEBI:59789"/>
        <label>1</label>
    </ligand>
</feature>
<comment type="subcellular location">
    <subcellularLocation>
        <location evidence="1 14">Cytoplasm</location>
    </subcellularLocation>
</comment>
<evidence type="ECO:0000256" key="13">
    <source>
        <dbReference type="ARBA" id="ARBA00048321"/>
    </source>
</evidence>
<feature type="binding site" evidence="15">
    <location>
        <position position="204"/>
    </location>
    <ligand>
        <name>S-adenosyl-L-methionine</name>
        <dbReference type="ChEBI" id="CHEBI:59789"/>
        <label>2</label>
    </ligand>
</feature>
<dbReference type="UniPathway" id="UPA00251">
    <property type="reaction ID" value="UER00323"/>
</dbReference>
<dbReference type="SFLD" id="SFLDG01082">
    <property type="entry name" value="B12-binding_domain_containing"/>
    <property type="match status" value="1"/>
</dbReference>
<evidence type="ECO:0000256" key="9">
    <source>
        <dbReference type="ARBA" id="ARBA00023002"/>
    </source>
</evidence>
<comment type="similarity">
    <text evidence="3 14">Belongs to the anaerobic coproporphyrinogen-III oxidase family.</text>
</comment>
<dbReference type="GO" id="GO:0046872">
    <property type="term" value="F:metal ion binding"/>
    <property type="evidence" value="ECO:0007669"/>
    <property type="project" value="UniProtKB-KW"/>
</dbReference>
<feature type="binding site" evidence="15">
    <location>
        <position position="107"/>
    </location>
    <ligand>
        <name>S-adenosyl-L-methionine</name>
        <dbReference type="ChEBI" id="CHEBI:59789"/>
        <label>1</label>
    </ligand>
</feature>